<protein>
    <submittedName>
        <fullName evidence="2">Glycogenin-1</fullName>
    </submittedName>
</protein>
<keyword evidence="1" id="KW-1133">Transmembrane helix</keyword>
<sequence length="435" mass="50636">MRQSYIDSCRHPIFSAPRSLSYPMDMDRRETSVNFLTLRAHSIKLQNMKEPFVVFYTPNIASESLNSLHSLGIETMPINRIDTPFLSSHKAAKFQYTRINLWAMTNYTTLVSLDLDTVVLQDISELFRCGSFCVSMRHSDKFNNGVMVLKPNRTIFDDMISKYSRLPSYDGGDQGFMNSYFSEIKYSSMFNPNDPKWPNRSDSTHTLSMAYNYDVGAYYLQSRLLLEPKIIHYTLGPTKPWYWWTYPMFNLNWIWQKFRLEVEKNDDKKCSGISVLATETMILLSLTLAYKVIVKCIRLPSTLLINESFALYFLLQLCSVALSFISVPVQRSLFISWLIFTINQLLFLLFFAAIGARITNDTTLNTKRVVQFIIIFPTTVAIIWFVLDSISIFSQRCLMMFVLVPLWFLLVNLLLRRLSFVDDRGLVRYEPMKTT</sequence>
<evidence type="ECO:0000313" key="2">
    <source>
        <dbReference type="EMBL" id="KHN82809.1"/>
    </source>
</evidence>
<gene>
    <name evidence="2" type="primary">Gyg1</name>
    <name evidence="2" type="ORF">Tcan_08684</name>
</gene>
<dbReference type="InterPro" id="IPR029044">
    <property type="entry name" value="Nucleotide-diphossugar_trans"/>
</dbReference>
<feature type="transmembrane region" description="Helical" evidence="1">
    <location>
        <begin position="335"/>
        <end position="356"/>
    </location>
</feature>
<feature type="transmembrane region" description="Helical" evidence="1">
    <location>
        <begin position="309"/>
        <end position="329"/>
    </location>
</feature>
<reference evidence="2 3" key="1">
    <citation type="submission" date="2014-11" db="EMBL/GenBank/DDBJ databases">
        <title>Genetic blueprint of the zoonotic pathogen Toxocara canis.</title>
        <authorList>
            <person name="Zhu X.-Q."/>
            <person name="Korhonen P.K."/>
            <person name="Cai H."/>
            <person name="Young N.D."/>
            <person name="Nejsum P."/>
            <person name="von Samson-Himmelstjerna G."/>
            <person name="Boag P.R."/>
            <person name="Tan P."/>
            <person name="Li Q."/>
            <person name="Min J."/>
            <person name="Yang Y."/>
            <person name="Wang X."/>
            <person name="Fang X."/>
            <person name="Hall R.S."/>
            <person name="Hofmann A."/>
            <person name="Sternberg P.W."/>
            <person name="Jex A.R."/>
            <person name="Gasser R.B."/>
        </authorList>
    </citation>
    <scope>NUCLEOTIDE SEQUENCE [LARGE SCALE GENOMIC DNA]</scope>
    <source>
        <strain evidence="2">PN_DK_2014</strain>
    </source>
</reference>
<accession>A0A0B2VN86</accession>
<dbReference type="STRING" id="6265.A0A0B2VN86"/>
<comment type="caution">
    <text evidence="2">The sequence shown here is derived from an EMBL/GenBank/DDBJ whole genome shotgun (WGS) entry which is preliminary data.</text>
</comment>
<dbReference type="Proteomes" id="UP000031036">
    <property type="component" value="Unassembled WGS sequence"/>
</dbReference>
<dbReference type="AlphaFoldDB" id="A0A0B2VN86"/>
<proteinExistence type="predicted"/>
<dbReference type="EMBL" id="JPKZ01001305">
    <property type="protein sequence ID" value="KHN82809.1"/>
    <property type="molecule type" value="Genomic_DNA"/>
</dbReference>
<evidence type="ECO:0000256" key="1">
    <source>
        <dbReference type="SAM" id="Phobius"/>
    </source>
</evidence>
<dbReference type="InterPro" id="IPR050587">
    <property type="entry name" value="GNT1/Glycosyltrans_8"/>
</dbReference>
<dbReference type="Gene3D" id="3.90.550.10">
    <property type="entry name" value="Spore Coat Polysaccharide Biosynthesis Protein SpsA, Chain A"/>
    <property type="match status" value="1"/>
</dbReference>
<organism evidence="2 3">
    <name type="scientific">Toxocara canis</name>
    <name type="common">Canine roundworm</name>
    <dbReference type="NCBI Taxonomy" id="6265"/>
    <lineage>
        <taxon>Eukaryota</taxon>
        <taxon>Metazoa</taxon>
        <taxon>Ecdysozoa</taxon>
        <taxon>Nematoda</taxon>
        <taxon>Chromadorea</taxon>
        <taxon>Rhabditida</taxon>
        <taxon>Spirurina</taxon>
        <taxon>Ascaridomorpha</taxon>
        <taxon>Ascaridoidea</taxon>
        <taxon>Toxocaridae</taxon>
        <taxon>Toxocara</taxon>
    </lineage>
</organism>
<evidence type="ECO:0000313" key="3">
    <source>
        <dbReference type="Proteomes" id="UP000031036"/>
    </source>
</evidence>
<dbReference type="OrthoDB" id="2014201at2759"/>
<feature type="transmembrane region" description="Helical" evidence="1">
    <location>
        <begin position="368"/>
        <end position="387"/>
    </location>
</feature>
<keyword evidence="3" id="KW-1185">Reference proteome</keyword>
<dbReference type="SUPFAM" id="SSF53448">
    <property type="entry name" value="Nucleotide-diphospho-sugar transferases"/>
    <property type="match status" value="1"/>
</dbReference>
<name>A0A0B2VN86_TOXCA</name>
<dbReference type="PANTHER" id="PTHR11183">
    <property type="entry name" value="GLYCOGENIN SUBFAMILY MEMBER"/>
    <property type="match status" value="1"/>
</dbReference>
<keyword evidence="1" id="KW-0472">Membrane</keyword>
<feature type="transmembrane region" description="Helical" evidence="1">
    <location>
        <begin position="393"/>
        <end position="415"/>
    </location>
</feature>
<keyword evidence="1" id="KW-0812">Transmembrane</keyword>